<dbReference type="GO" id="GO:0005886">
    <property type="term" value="C:plasma membrane"/>
    <property type="evidence" value="ECO:0007669"/>
    <property type="project" value="TreeGrafter"/>
</dbReference>
<evidence type="ECO:0000256" key="5">
    <source>
        <dbReference type="ARBA" id="ARBA00022692"/>
    </source>
</evidence>
<dbReference type="OrthoDB" id="6021021at2759"/>
<evidence type="ECO:0000256" key="1">
    <source>
        <dbReference type="ARBA" id="ARBA00004141"/>
    </source>
</evidence>
<keyword evidence="3 12" id="KW-0813">Transport</keyword>
<dbReference type="Proteomes" id="UP001153620">
    <property type="component" value="Chromosome 1"/>
</dbReference>
<evidence type="ECO:0000256" key="6">
    <source>
        <dbReference type="ARBA" id="ARBA00022989"/>
    </source>
</evidence>
<dbReference type="GO" id="GO:0015280">
    <property type="term" value="F:ligand-gated sodium channel activity"/>
    <property type="evidence" value="ECO:0007669"/>
    <property type="project" value="TreeGrafter"/>
</dbReference>
<evidence type="ECO:0000256" key="8">
    <source>
        <dbReference type="ARBA" id="ARBA00023065"/>
    </source>
</evidence>
<organism evidence="14 15">
    <name type="scientific">Chironomus riparius</name>
    <dbReference type="NCBI Taxonomy" id="315576"/>
    <lineage>
        <taxon>Eukaryota</taxon>
        <taxon>Metazoa</taxon>
        <taxon>Ecdysozoa</taxon>
        <taxon>Arthropoda</taxon>
        <taxon>Hexapoda</taxon>
        <taxon>Insecta</taxon>
        <taxon>Pterygota</taxon>
        <taxon>Neoptera</taxon>
        <taxon>Endopterygota</taxon>
        <taxon>Diptera</taxon>
        <taxon>Nematocera</taxon>
        <taxon>Chironomoidea</taxon>
        <taxon>Chironomidae</taxon>
        <taxon>Chironominae</taxon>
        <taxon>Chironomus</taxon>
    </lineage>
</organism>
<keyword evidence="7" id="KW-0915">Sodium</keyword>
<dbReference type="PANTHER" id="PTHR11690:SF288">
    <property type="entry name" value="AMILORIDE-SENSITIVE NA+ CHANNEL-RELATED"/>
    <property type="match status" value="1"/>
</dbReference>
<evidence type="ECO:0000256" key="3">
    <source>
        <dbReference type="ARBA" id="ARBA00022448"/>
    </source>
</evidence>
<evidence type="ECO:0000256" key="2">
    <source>
        <dbReference type="ARBA" id="ARBA00007193"/>
    </source>
</evidence>
<evidence type="ECO:0000256" key="4">
    <source>
        <dbReference type="ARBA" id="ARBA00022461"/>
    </source>
</evidence>
<proteinExistence type="inferred from homology"/>
<evidence type="ECO:0000256" key="7">
    <source>
        <dbReference type="ARBA" id="ARBA00023053"/>
    </source>
</evidence>
<keyword evidence="9 13" id="KW-0472">Membrane</keyword>
<name>A0A9N9RIU4_9DIPT</name>
<dbReference type="AlphaFoldDB" id="A0A9N9RIU4"/>
<reference evidence="14" key="2">
    <citation type="submission" date="2022-10" db="EMBL/GenBank/DDBJ databases">
        <authorList>
            <consortium name="ENA_rothamsted_submissions"/>
            <consortium name="culmorum"/>
            <person name="King R."/>
        </authorList>
    </citation>
    <scope>NUCLEOTIDE SEQUENCE</scope>
</reference>
<sequence length="434" mass="51721">MSNIKFNFQFLRSLNKLLKVLWIMILTFGLFYCIISSYLKWQIYPDIAQSTKLKPASEIPFPAVTICTTAFDYRIQDLTNVQYIAEDFYDHFSIMELTIEQQNYLQLFYHTCRPELYTDDVITKLLPNRTEKNVLKLLYDVLDPMQYNFCQFKGIMIRCDLLYSRTFTDYGACETYNWQGHDVVFKQEIVSENYTIFKSNDISEYPVTNIMLRSKNGKKKQRKRIRNNKIYWSLEDGYLTEKEEVWPVRAERKHFVTFNIRWSNDYQVDFCASTGGGFIFMLHLPSEMPTTIHEKYFVGFNDDKKVMVTAKSYKTRENLRHLNPHKRQCYFPGEKPLKFFKTYTKAHCEYECMTNYTLNKCGCVKFSMPHTKVTPICDLEKVYCYYNATQNWPDRNDEHFKIPCECYPPCSNIEYSVQSERTGKSVTFMEKDDK</sequence>
<dbReference type="InterPro" id="IPR001873">
    <property type="entry name" value="ENaC"/>
</dbReference>
<feature type="transmembrane region" description="Helical" evidence="13">
    <location>
        <begin position="20"/>
        <end position="39"/>
    </location>
</feature>
<evidence type="ECO:0000256" key="13">
    <source>
        <dbReference type="SAM" id="Phobius"/>
    </source>
</evidence>
<keyword evidence="8 12" id="KW-0406">Ion transport</keyword>
<evidence type="ECO:0000256" key="9">
    <source>
        <dbReference type="ARBA" id="ARBA00023136"/>
    </source>
</evidence>
<evidence type="ECO:0000313" key="15">
    <source>
        <dbReference type="Proteomes" id="UP001153620"/>
    </source>
</evidence>
<evidence type="ECO:0000256" key="10">
    <source>
        <dbReference type="ARBA" id="ARBA00023201"/>
    </source>
</evidence>
<keyword evidence="15" id="KW-1185">Reference proteome</keyword>
<accession>A0A9N9RIU4</accession>
<keyword evidence="11 12" id="KW-0407">Ion channel</keyword>
<keyword evidence="4 12" id="KW-0894">Sodium channel</keyword>
<dbReference type="Gene3D" id="1.10.287.820">
    <property type="entry name" value="Acid-sensing ion channel domain"/>
    <property type="match status" value="1"/>
</dbReference>
<gene>
    <name evidence="14" type="ORF">CHIRRI_LOCUS617</name>
</gene>
<reference evidence="14" key="1">
    <citation type="submission" date="2022-01" db="EMBL/GenBank/DDBJ databases">
        <authorList>
            <person name="King R."/>
        </authorList>
    </citation>
    <scope>NUCLEOTIDE SEQUENCE</scope>
</reference>
<dbReference type="Pfam" id="PF00858">
    <property type="entry name" value="ASC"/>
    <property type="match status" value="1"/>
</dbReference>
<dbReference type="EMBL" id="OU895877">
    <property type="protein sequence ID" value="CAG9797628.1"/>
    <property type="molecule type" value="Genomic_DNA"/>
</dbReference>
<protein>
    <submittedName>
        <fullName evidence="14">Uncharacterized protein</fullName>
    </submittedName>
</protein>
<keyword evidence="10 12" id="KW-0739">Sodium transport</keyword>
<dbReference type="PANTHER" id="PTHR11690">
    <property type="entry name" value="AMILORIDE-SENSITIVE SODIUM CHANNEL-RELATED"/>
    <property type="match status" value="1"/>
</dbReference>
<keyword evidence="6 13" id="KW-1133">Transmembrane helix</keyword>
<evidence type="ECO:0000313" key="14">
    <source>
        <dbReference type="EMBL" id="CAG9797628.1"/>
    </source>
</evidence>
<comment type="similarity">
    <text evidence="2 12">Belongs to the amiloride-sensitive sodium channel (TC 1.A.6) family.</text>
</comment>
<evidence type="ECO:0000256" key="12">
    <source>
        <dbReference type="RuleBase" id="RU000679"/>
    </source>
</evidence>
<comment type="subcellular location">
    <subcellularLocation>
        <location evidence="1">Membrane</location>
        <topology evidence="1">Multi-pass membrane protein</topology>
    </subcellularLocation>
</comment>
<keyword evidence="5 12" id="KW-0812">Transmembrane</keyword>
<evidence type="ECO:0000256" key="11">
    <source>
        <dbReference type="ARBA" id="ARBA00023303"/>
    </source>
</evidence>